<evidence type="ECO:0000313" key="3">
    <source>
        <dbReference type="Proteomes" id="UP000231542"/>
    </source>
</evidence>
<evidence type="ECO:0000256" key="1">
    <source>
        <dbReference type="SAM" id="Phobius"/>
    </source>
</evidence>
<proteinExistence type="predicted"/>
<keyword evidence="1" id="KW-1133">Transmembrane helix</keyword>
<dbReference type="EMBL" id="PEXU01000006">
    <property type="protein sequence ID" value="PIS43012.1"/>
    <property type="molecule type" value="Genomic_DNA"/>
</dbReference>
<sequence length="121" mass="13940">MDKAESKPKKLSRYLIVLMYLIAVFWLVFAVHWLFRGSDYRYFYAVSGLGYAVVLAMLAYYLNKKQRWAWWGATILSGINIILTITDQVGWFDIAYLVPSVALFYMLLAGRKEVLGGKVRG</sequence>
<reference evidence="2 3" key="1">
    <citation type="submission" date="2017-09" db="EMBL/GenBank/DDBJ databases">
        <title>Depth-based differentiation of microbial function through sediment-hosted aquifers and enrichment of novel symbionts in the deep terrestrial subsurface.</title>
        <authorList>
            <person name="Probst A.J."/>
            <person name="Ladd B."/>
            <person name="Jarett J.K."/>
            <person name="Geller-Mcgrath D.E."/>
            <person name="Sieber C.M."/>
            <person name="Emerson J.B."/>
            <person name="Anantharaman K."/>
            <person name="Thomas B.C."/>
            <person name="Malmstrom R."/>
            <person name="Stieglmeier M."/>
            <person name="Klingl A."/>
            <person name="Woyke T."/>
            <person name="Ryan C.M."/>
            <person name="Banfield J.F."/>
        </authorList>
    </citation>
    <scope>NUCLEOTIDE SEQUENCE [LARGE SCALE GENOMIC DNA]</scope>
    <source>
        <strain evidence="2">CG08_land_8_20_14_0_20_40_16</strain>
    </source>
</reference>
<dbReference type="AlphaFoldDB" id="A0A2H0YZ45"/>
<keyword evidence="1" id="KW-0472">Membrane</keyword>
<gene>
    <name evidence="2" type="ORF">COT24_00535</name>
</gene>
<dbReference type="Proteomes" id="UP000231542">
    <property type="component" value="Unassembled WGS sequence"/>
</dbReference>
<protein>
    <submittedName>
        <fullName evidence="2">Uncharacterized protein</fullName>
    </submittedName>
</protein>
<evidence type="ECO:0000313" key="2">
    <source>
        <dbReference type="EMBL" id="PIS43012.1"/>
    </source>
</evidence>
<feature type="transmembrane region" description="Helical" evidence="1">
    <location>
        <begin position="41"/>
        <end position="61"/>
    </location>
</feature>
<comment type="caution">
    <text evidence="2">The sequence shown here is derived from an EMBL/GenBank/DDBJ whole genome shotgun (WGS) entry which is preliminary data.</text>
</comment>
<feature type="transmembrane region" description="Helical" evidence="1">
    <location>
        <begin position="12"/>
        <end position="35"/>
    </location>
</feature>
<feature type="transmembrane region" description="Helical" evidence="1">
    <location>
        <begin position="68"/>
        <end position="85"/>
    </location>
</feature>
<keyword evidence="1" id="KW-0812">Transmembrane</keyword>
<accession>A0A2H0YZ45</accession>
<name>A0A2H0YZ45_9BACT</name>
<organism evidence="2 3">
    <name type="scientific">Candidatus Kerfeldbacteria bacterium CG08_land_8_20_14_0_20_40_16</name>
    <dbReference type="NCBI Taxonomy" id="2014244"/>
    <lineage>
        <taxon>Bacteria</taxon>
        <taxon>Candidatus Kerfeldiibacteriota</taxon>
    </lineage>
</organism>
<feature type="transmembrane region" description="Helical" evidence="1">
    <location>
        <begin position="91"/>
        <end position="110"/>
    </location>
</feature>